<dbReference type="AlphaFoldDB" id="A0A0D3JPI7"/>
<dbReference type="Proteomes" id="UP000013827">
    <property type="component" value="Unassembled WGS sequence"/>
</dbReference>
<dbReference type="PaxDb" id="2903-EOD25422"/>
<dbReference type="RefSeq" id="XP_005777851.1">
    <property type="nucleotide sequence ID" value="XM_005777794.1"/>
</dbReference>
<sequence length="84" mass="8889">EPLHAAAVAGPLQRYTTLREQVEARVELLDATLAGLDPSRLSAGVELRCGDLFAADVSSADVVFCCCVTWSVSIMQRLAAKLAA</sequence>
<evidence type="ECO:0000313" key="1">
    <source>
        <dbReference type="EnsemblProtists" id="EOD25422"/>
    </source>
</evidence>
<dbReference type="Gene3D" id="3.40.50.150">
    <property type="entry name" value="Vaccinia Virus protein VP39"/>
    <property type="match status" value="1"/>
</dbReference>
<reference evidence="2" key="1">
    <citation type="journal article" date="2013" name="Nature">
        <title>Pan genome of the phytoplankton Emiliania underpins its global distribution.</title>
        <authorList>
            <person name="Read B.A."/>
            <person name="Kegel J."/>
            <person name="Klute M.J."/>
            <person name="Kuo A."/>
            <person name="Lefebvre S.C."/>
            <person name="Maumus F."/>
            <person name="Mayer C."/>
            <person name="Miller J."/>
            <person name="Monier A."/>
            <person name="Salamov A."/>
            <person name="Young J."/>
            <person name="Aguilar M."/>
            <person name="Claverie J.M."/>
            <person name="Frickenhaus S."/>
            <person name="Gonzalez K."/>
            <person name="Herman E.K."/>
            <person name="Lin Y.C."/>
            <person name="Napier J."/>
            <person name="Ogata H."/>
            <person name="Sarno A.F."/>
            <person name="Shmutz J."/>
            <person name="Schroeder D."/>
            <person name="de Vargas C."/>
            <person name="Verret F."/>
            <person name="von Dassow P."/>
            <person name="Valentin K."/>
            <person name="Van de Peer Y."/>
            <person name="Wheeler G."/>
            <person name="Dacks J.B."/>
            <person name="Delwiche C.F."/>
            <person name="Dyhrman S.T."/>
            <person name="Glockner G."/>
            <person name="John U."/>
            <person name="Richards T."/>
            <person name="Worden A.Z."/>
            <person name="Zhang X."/>
            <person name="Grigoriev I.V."/>
            <person name="Allen A.E."/>
            <person name="Bidle K."/>
            <person name="Borodovsky M."/>
            <person name="Bowler C."/>
            <person name="Brownlee C."/>
            <person name="Cock J.M."/>
            <person name="Elias M."/>
            <person name="Gladyshev V.N."/>
            <person name="Groth M."/>
            <person name="Guda C."/>
            <person name="Hadaegh A."/>
            <person name="Iglesias-Rodriguez M.D."/>
            <person name="Jenkins J."/>
            <person name="Jones B.M."/>
            <person name="Lawson T."/>
            <person name="Leese F."/>
            <person name="Lindquist E."/>
            <person name="Lobanov A."/>
            <person name="Lomsadze A."/>
            <person name="Malik S.B."/>
            <person name="Marsh M.E."/>
            <person name="Mackinder L."/>
            <person name="Mock T."/>
            <person name="Mueller-Roeber B."/>
            <person name="Pagarete A."/>
            <person name="Parker M."/>
            <person name="Probert I."/>
            <person name="Quesneville H."/>
            <person name="Raines C."/>
            <person name="Rensing S.A."/>
            <person name="Riano-Pachon D.M."/>
            <person name="Richier S."/>
            <person name="Rokitta S."/>
            <person name="Shiraiwa Y."/>
            <person name="Soanes D.M."/>
            <person name="van der Giezen M."/>
            <person name="Wahlund T.M."/>
            <person name="Williams B."/>
            <person name="Wilson W."/>
            <person name="Wolfe G."/>
            <person name="Wurch L.L."/>
        </authorList>
    </citation>
    <scope>NUCLEOTIDE SEQUENCE</scope>
</reference>
<dbReference type="KEGG" id="ehx:EMIHUDRAFT_367376"/>
<name>A0A0D3JPI7_EMIH1</name>
<keyword evidence="2" id="KW-1185">Reference proteome</keyword>
<dbReference type="InterPro" id="IPR029063">
    <property type="entry name" value="SAM-dependent_MTases_sf"/>
</dbReference>
<dbReference type="GeneID" id="17270967"/>
<dbReference type="HOGENOM" id="CLU_2534425_0_0_1"/>
<dbReference type="EnsemblProtists" id="EOD25422">
    <property type="protein sequence ID" value="EOD25422"/>
    <property type="gene ID" value="EMIHUDRAFT_367376"/>
</dbReference>
<reference evidence="1" key="2">
    <citation type="submission" date="2024-10" db="UniProtKB">
        <authorList>
            <consortium name="EnsemblProtists"/>
        </authorList>
    </citation>
    <scope>IDENTIFICATION</scope>
</reference>
<organism evidence="1 2">
    <name type="scientific">Emiliania huxleyi (strain CCMP1516)</name>
    <dbReference type="NCBI Taxonomy" id="280463"/>
    <lineage>
        <taxon>Eukaryota</taxon>
        <taxon>Haptista</taxon>
        <taxon>Haptophyta</taxon>
        <taxon>Prymnesiophyceae</taxon>
        <taxon>Isochrysidales</taxon>
        <taxon>Noelaerhabdaceae</taxon>
        <taxon>Emiliania</taxon>
    </lineage>
</organism>
<accession>A0A0D3JPI7</accession>
<protein>
    <submittedName>
        <fullName evidence="1">Uncharacterized protein</fullName>
    </submittedName>
</protein>
<proteinExistence type="predicted"/>
<evidence type="ECO:0000313" key="2">
    <source>
        <dbReference type="Proteomes" id="UP000013827"/>
    </source>
</evidence>